<dbReference type="CDD" id="cd00146">
    <property type="entry name" value="PKD"/>
    <property type="match status" value="1"/>
</dbReference>
<keyword evidence="6" id="KW-0175">Coiled coil</keyword>
<feature type="coiled-coil region" evidence="6">
    <location>
        <begin position="476"/>
        <end position="503"/>
    </location>
</feature>
<name>A0A966L5K6_MICAE</name>
<dbReference type="Gene3D" id="2.60.120.260">
    <property type="entry name" value="Galactose-binding domain-like"/>
    <property type="match status" value="1"/>
</dbReference>
<proteinExistence type="predicted"/>
<dbReference type="Pfam" id="PF13385">
    <property type="entry name" value="Laminin_G_3"/>
    <property type="match status" value="5"/>
</dbReference>
<dbReference type="PANTHER" id="PTHR47635:SF2">
    <property type="entry name" value="LAMG-LIKE JELLYROLL FOLD DOMAIN-CONTAINING PROTEIN"/>
    <property type="match status" value="1"/>
</dbReference>
<gene>
    <name evidence="9" type="ORF">GPJ16_07680</name>
</gene>
<dbReference type="InterPro" id="IPR001304">
    <property type="entry name" value="C-type_lectin-like"/>
</dbReference>
<evidence type="ECO:0000256" key="5">
    <source>
        <dbReference type="ARBA" id="ARBA00023157"/>
    </source>
</evidence>
<dbReference type="EMBL" id="JAADAI010000076">
    <property type="protein sequence ID" value="NCS56829.1"/>
    <property type="molecule type" value="Genomic_DNA"/>
</dbReference>
<feature type="domain" description="F5/8 type C" evidence="7">
    <location>
        <begin position="1"/>
        <end position="144"/>
    </location>
</feature>
<dbReference type="InterPro" id="IPR035986">
    <property type="entry name" value="PKD_dom_sf"/>
</dbReference>
<dbReference type="SMART" id="SM00560">
    <property type="entry name" value="LamGL"/>
    <property type="match status" value="5"/>
</dbReference>
<dbReference type="Pfam" id="PF03160">
    <property type="entry name" value="Calx-beta"/>
    <property type="match status" value="1"/>
</dbReference>
<dbReference type="Gene3D" id="2.60.40.10">
    <property type="entry name" value="Immunoglobulins"/>
    <property type="match status" value="3"/>
</dbReference>
<dbReference type="Proteomes" id="UP000799330">
    <property type="component" value="Unassembled WGS sequence"/>
</dbReference>
<keyword evidence="2" id="KW-0732">Signal</keyword>
<dbReference type="InterPro" id="IPR016186">
    <property type="entry name" value="C-type_lectin-like/link_sf"/>
</dbReference>
<dbReference type="GO" id="GO:0005509">
    <property type="term" value="F:calcium ion binding"/>
    <property type="evidence" value="ECO:0007669"/>
    <property type="project" value="InterPro"/>
</dbReference>
<feature type="domain" description="C-type lectin" evidence="8">
    <location>
        <begin position="975"/>
        <end position="1052"/>
    </location>
</feature>
<feature type="coiled-coil region" evidence="6">
    <location>
        <begin position="679"/>
        <end position="706"/>
    </location>
</feature>
<protein>
    <submittedName>
        <fullName evidence="9">Uncharacterized protein</fullName>
    </submittedName>
</protein>
<dbReference type="InterPro" id="IPR006644">
    <property type="entry name" value="Cadg"/>
</dbReference>
<feature type="coiled-coil region" evidence="6">
    <location>
        <begin position="2739"/>
        <end position="2773"/>
    </location>
</feature>
<keyword evidence="5" id="KW-1015">Disulfide bond</keyword>
<feature type="non-terminal residue" evidence="9">
    <location>
        <position position="4341"/>
    </location>
</feature>
<dbReference type="InterPro" id="IPR015919">
    <property type="entry name" value="Cadherin-like_sf"/>
</dbReference>
<dbReference type="SUPFAM" id="SSF49899">
    <property type="entry name" value="Concanavalin A-like lectins/glucanases"/>
    <property type="match status" value="5"/>
</dbReference>
<reference evidence="9" key="1">
    <citation type="journal article" date="2019" name="Mol. Ecol.">
        <title>Genome evolution and host-microbiome shifts correspond with intraspecific niche divergence within harmful algal bloom-forming Microcystis aeruginosa.</title>
        <authorList>
            <person name="Jackrel S.L."/>
            <person name="White J.D."/>
            <person name="Evans J.T."/>
            <person name="Buffin K."/>
            <person name="Hayden K."/>
            <person name="Sarnelle O."/>
            <person name="Denef V.J."/>
        </authorList>
    </citation>
    <scope>NUCLEOTIDE SEQUENCE</scope>
    <source>
        <strain evidence="9">G11-04</strain>
    </source>
</reference>
<evidence type="ECO:0000313" key="9">
    <source>
        <dbReference type="EMBL" id="NCS56829.1"/>
    </source>
</evidence>
<evidence type="ECO:0000256" key="2">
    <source>
        <dbReference type="ARBA" id="ARBA00022729"/>
    </source>
</evidence>
<dbReference type="SUPFAM" id="SSF141072">
    <property type="entry name" value="CalX-like"/>
    <property type="match status" value="1"/>
</dbReference>
<dbReference type="InterPro" id="IPR038081">
    <property type="entry name" value="CalX-like_sf"/>
</dbReference>
<evidence type="ECO:0000256" key="6">
    <source>
        <dbReference type="SAM" id="Coils"/>
    </source>
</evidence>
<dbReference type="InterPro" id="IPR006558">
    <property type="entry name" value="LamG-like"/>
</dbReference>
<dbReference type="InterPro" id="IPR001791">
    <property type="entry name" value="Laminin_G"/>
</dbReference>
<comment type="caution">
    <text evidence="9">The sequence shown here is derived from an EMBL/GenBank/DDBJ whole genome shotgun (WGS) entry which is preliminary data.</text>
</comment>
<dbReference type="SUPFAM" id="SSF49299">
    <property type="entry name" value="PKD domain"/>
    <property type="match status" value="1"/>
</dbReference>
<feature type="coiled-coil region" evidence="6">
    <location>
        <begin position="3116"/>
        <end position="3146"/>
    </location>
</feature>
<keyword evidence="3" id="KW-0677">Repeat</keyword>
<dbReference type="InterPro" id="IPR013320">
    <property type="entry name" value="ConA-like_dom_sf"/>
</dbReference>
<dbReference type="PROSITE" id="PS50022">
    <property type="entry name" value="FA58C_3"/>
    <property type="match status" value="1"/>
</dbReference>
<keyword evidence="4" id="KW-0106">Calcium</keyword>
<feature type="coiled-coil region" evidence="6">
    <location>
        <begin position="2597"/>
        <end position="2624"/>
    </location>
</feature>
<dbReference type="PANTHER" id="PTHR47635">
    <property type="entry name" value="CUB DOMAIN-CONTAINING PROTEIN"/>
    <property type="match status" value="1"/>
</dbReference>
<dbReference type="SUPFAM" id="SSF56436">
    <property type="entry name" value="C-type lectin-like"/>
    <property type="match status" value="1"/>
</dbReference>
<dbReference type="SUPFAM" id="SSF49313">
    <property type="entry name" value="Cadherin-like"/>
    <property type="match status" value="1"/>
</dbReference>
<evidence type="ECO:0000256" key="1">
    <source>
        <dbReference type="ARBA" id="ARBA00022536"/>
    </source>
</evidence>
<dbReference type="CDD" id="cd00110">
    <property type="entry name" value="LamG"/>
    <property type="match status" value="1"/>
</dbReference>
<feature type="coiled-coil region" evidence="6">
    <location>
        <begin position="2885"/>
        <end position="3002"/>
    </location>
</feature>
<evidence type="ECO:0000313" key="10">
    <source>
        <dbReference type="Proteomes" id="UP000799330"/>
    </source>
</evidence>
<dbReference type="Gene3D" id="2.60.40.2030">
    <property type="match status" value="1"/>
</dbReference>
<sequence>MGLISRNIPASNYYASSSYNSWLTPIKAFDGDYTGNTGYWNSGYYATKWIEVDLGQEYYLDSIKLLTAQGDQSGHTTHEIRVSNQSIGWSAPGASLVKTFNGYTTNNQWLQDNFSNFTTARYVQVKTVRSPSWIAWLEVEVYGDSMVAPTLTDVNVVPSVIYEGDTVSVNLAATDKNPETISFLVDGKLMGTDTNKSGVRSLNNVSLGKYLDEGTYSFTTQAQDSSGRFSNSVVKNFTVLNVAPKITSLTGNITIDYGKPFNFSATAFDPGINDILTYEWDLNGDGLYDNFVGTSGQYLFDAFDKKSSFTVGVKVSDGDGGVTFGSFNVNINPPIPGVLAFSTPTYTITENGTPITQVIVNRTGGSDTEVSATITVNNGTATADDYNNTPIKVTFAHGDSAPKIITIPIKEDSQFEAVETLNLSLINPTNGVTIGSQNTAIVKIIDNDNFVFTNTDIQPTKLEQLTLPIPTALKQYETLSSELDKAKVKLDTTEEQLTLANDDYSFAKETFAGSLSKQKSLTETLQNLGNKKTALTSSFTQSKTQNEQKQKDIQKNIDNASTRLKAETNAGLKDGIQKEINGYLIQIQEQQNLLSIATTKYDQELAVIDFQISESNQDLQALTSNIIPKQVEELEKKNQALVAVKTAWEANKQAVTVADKALGDFLTDYAFLKTQDYSSKFLQDTVNSLNQKISNLQTNLTSLKNSNGSNSQISALEKAILEKQKIVGEVQDYGKTVLAGEVEFKQELETRKTTSADHLASVKVALGNNNIEGYVTLSSQLANQLKGLTTVWVDDLQDNHNLTIKVWNGLQAESQAFDSLTSYIDENLATPYGDYYLNEIQLDEALQIRESTVRRRDALADSVNFVTDALFLAKKQLQEYQDLAKLGQHYSDLTKYEKQYALLTSLRDSFTRFFANYSALSGTYNNLDGVDGQINYAKSRVAAYNPKTRPETGNLYFLSGWTRSYWARDWAVSLGGNLVTVNDIQEQFWITDNFGTNFWIGLYDHHKHNGPWYWYSGEPYQYESWQWIPGEPNDNGGETFVVSLGRANGWNDIDWEDSRQGLVEINLKPLYDQRKGVIQTIKDANVNALDALKSLNDLLSNNELASLFQGVNIGFVKSYLQKYNEIFSQSQGIIDEATLKRFQNEVFTPLSQAYSQLATGSSVEGLIGNNRPFLISNLNQELTNKTQDLVVQIDLTNDQQEQWIERNLQKYIEQKQNSIVKAQEAPLTAIRETFQQPTRALYFDGVNDYIQVNLNEPETEVTHELWFKTTSLNGGLFSVVAGNLGSGGHDRSIYLSNGNIVVRIWNNEVIASSGLNLADGKWHHVAHVFGASVGGQQIYVDGQLVASGSRTISDFNWQDKISIGYSADSGYFKGEIDEVRVWNVAKTQAQIQTYYNRNLTGKEQGLAGYWNFDETSGNTVNDLSSNNNNATLINGIQRTVANSNPITRPEGKALYFDGVNDYISMGVKSSFEMSNAFTLEAWIKRQSQDGIIISRDGEYKIAVSPDNLLHVQLANTSPGWNWWNTGYTVAVDKWTHFAVSYDKGLIKVYGDGNLVSTYDGTGTIGDYYLHANEDDLRIGNQEYKNSYPFKGEMDEVRVWNIARTQAEIQANISQKLTGNEQGLVGYWNFEETSGNTVNDLTANKNNGTLINGVQRTVANSNTIARPEGKALYFDGVNDYINAGTNPSLEVTNTLTIEAWINPQKQIQGNGAIIVNREGEYVVAVWDDGTIRWAFANTNPGWNWINTGYTISTDKWTHIAVSYDKGLIKTYANGSLAHTYDGTGTIGDVFASQNEFRVGYRQAANSQYFKGQIDEVRIWNVARTQAEIQANINQKLTGNEQGLAGYWNFEESTGNTVNDLTTNKNNGTLINGVQRTVANSNPITRPEGKALYFDGVNDYVQTQTHKNSTNITVEAWAKSNTSTWNSYGSLVSKRDAFILHPTQGSKEIGFYIHNGSNWYATEYTPDSNFEITQWHHYAGTYDGKNLCFYIDGELVQVKEVNAGLINVDNGVLTIGRDDGLNRYLKGEIDEVRVWNVAKTQAEIQANLNQKLTGNEQGLVGYWNFEETTGNTVNDLTTNKNNGTLINGVQRTVANANPITRPEGKALFFDGVNDYINAGTNPSLEVSSNLTLEAWIKPQTKSGNDGGVIVGREGEYLLEVGQNDNKIYYALASSNPGWTWIGTGYTVPVNQWTHIALTFNNGEIKLYSNGELVYSYQGSGVVGDVIANQDELRIGNRQEQNSAVFKGELDEVRVWNVTRTQAQIQASLSQKLTGNEQGLIGYWNLEENSGNTVYDLTTNKNNGTLINGVQRTIDSSIAVPQIVDGQTNLIESKTIANLQTLRLETAYLTLISQQNPDKAQQYLQEYQASDKTEATLQTLLNKYFPELNNTATLATLQQQISDQQTQTQQQIDQLKNSISQKQAEAAASISQADWYQEKSAFYWEQSRKQGPTWTEWRSYKKRGLFKSKTEWTAITHVDHNWIIWDTYTKQATALRQHADQLLKGVQTDTLNKDTTTTILDQWNKANTVANEAALSQTEFIHLLQQLEAERKLSEDKIAQISDWEKLLPILQTQLQLATQDAATATTNTQKETSEYQTSKDNYLNALNSVLQKRAELQTQTQLLQQDITAAKNWAIQQTTDLADELTQAQTLITQLQSQRDLIPPTPLDKGGDENLTKQAQLDQSIQLLTQKQTVLTAQQATLTQKQTLLSTQEQVLLTQYQLLDATLASPDKDTSTLEQQLTDTRKTLAEVQKLAEQAEASSQALTAVMEDLQASLLLQNDKYLSAIKDKQQALKGLLEATELEKNYTLQATTKRQTLNGIESQLLTILKQANDAGSQEAAKLLEVANANNMATAAELYYKDYRDLASDKGGGCSGGIARPEDLLLADKYYAQMQEYRQLQQQAQQQASQFTALRQAAESQITLLDGQKALATQELAQLQQSIGNSQEAIEAHKQEIAVAEFRIDALSQLKDWTNQTLLQVLSVEKFNLAQAQLEQEIAEKRGQLIDDAVAAQLEKQRLDIQRDRQIAVTKLEQLNQLNTEEALQQAINNLRTDLGINPIENIITQADYKGQLAGILADLDALKQKQPNLPSELQSILTATRQDINAALQGKEAATIQDNLLKTVDGLIEQNNKLNAEITKLDQEEQQYLGILKQSETDLKGASKALYDEIQKTGVLDQEKTLLNQQNLEILYKIGYAQGAVELSDDLARQSQQLLSQIIEGRVKEREIRKKAFVNEVLGTAALVIAIAATVITAGAALSAYAGVIAAGGTTAAASTAATAAIAANASIVTTLQTVGASLSAVQSAYNGDWAGAVFHAAMAFASYEISDINSELAKNPKVIETTKAIDVAKGAKDFNLVSDLTQKLELLKYELSPSLLNLTRFQTVAQGAYSSYQYVKTGDTTLALLSGVQSLANAASLGIKDITKLNQASDIQKFFITAGQVSLVTAQGIKAIENGNWLDAANAIGKIAGQIDKNFALGLGDAGKKELIDLTGLKWEEIQDFGKLSSALYQTIDNKDWIKAIQTAGKAINLVDDSLLGVDLGTEAHKSIKDLTGFEWAEVETIIQSGVKLEIAVRERNLEAITQSVKSIVNVWITDEKLKIEAQKVTGLSWEEIQRITQTGEAINKAIEKGDTAAWIKSSNELLGIWQGNQTLQTFLKSNLNLDWKDFQQVVKAGQSIAIATDKQSVEQWGQSLKQVLNIWYDDDTLKNKLTTVSGLSWEQIQKTEETISTLNKAYEQGNTLAWIEASNKILKLWETDKILANKIKVNTGLDWQDFEKIVKAGQATAIAVDSEKLKDWGQAIRKVSNIWADDATLKSKIEQATGLTWSQLNKLENTVQELDKATQNNNTQSWITASDNILTIWKTDPSFAKKLKEVTSLDFTDLEKIVKAGQASATAIDSQELAKWGQAIRRVANIWVDDNTLKSTAEDLTGLSWEKLQKLDKTVQAINTAIDKDTTQDWVNASDAILKIWKDDPTLTQKLKTYTDLNWQDIENIVKAGQETAKAIDQQTLAQWGNAIKSAVNIWVDDNTLKSQAEQATGLTWSQLQNLGRTNRLIQQAANTNDLETWKKSTDEILNIWKQDTVLTQKLKEKAGIEWKDIEYIVKSGQAIATASQDTTLENLTAAIEQIVSIGDQDPQLKEKIRSIFELEWQKLEAISQKNQQIQADLAQQQQENWVTTNQELINILEKNDALIQENLAPIIINPIPNQTATTNKSFTFTVSETTFTDIDKNDLLTYSATDVNGNSLPKWLSFDPKTRTFSGTSKDTTSSSLDIKLEAKDTKGLSSSSVFTLTINAISNATIETFGNTKLVKDTTNKLYTQIGNNNPIAINISGTQITTNIY</sequence>
<dbReference type="InterPro" id="IPR016187">
    <property type="entry name" value="CTDL_fold"/>
</dbReference>
<evidence type="ECO:0000259" key="7">
    <source>
        <dbReference type="PROSITE" id="PS50022"/>
    </source>
</evidence>
<dbReference type="InterPro" id="IPR008979">
    <property type="entry name" value="Galactose-bd-like_sf"/>
</dbReference>
<dbReference type="InterPro" id="IPR000421">
    <property type="entry name" value="FA58C"/>
</dbReference>
<dbReference type="Gene3D" id="2.60.120.200">
    <property type="match status" value="5"/>
</dbReference>
<dbReference type="SMART" id="SM00237">
    <property type="entry name" value="Calx_beta"/>
    <property type="match status" value="1"/>
</dbReference>
<dbReference type="Pfam" id="PF18911">
    <property type="entry name" value="PKD_4"/>
    <property type="match status" value="1"/>
</dbReference>
<dbReference type="GO" id="GO:0007154">
    <property type="term" value="P:cell communication"/>
    <property type="evidence" value="ECO:0007669"/>
    <property type="project" value="InterPro"/>
</dbReference>
<dbReference type="InterPro" id="IPR013783">
    <property type="entry name" value="Ig-like_fold"/>
</dbReference>
<organism evidence="9 10">
    <name type="scientific">Microcystis aeruginosa G11-04</name>
    <dbReference type="NCBI Taxonomy" id="2685956"/>
    <lineage>
        <taxon>Bacteria</taxon>
        <taxon>Bacillati</taxon>
        <taxon>Cyanobacteriota</taxon>
        <taxon>Cyanophyceae</taxon>
        <taxon>Oscillatoriophycideae</taxon>
        <taxon>Chroococcales</taxon>
        <taxon>Microcystaceae</taxon>
        <taxon>Microcystis</taxon>
    </lineage>
</organism>
<evidence type="ECO:0000256" key="3">
    <source>
        <dbReference type="ARBA" id="ARBA00022737"/>
    </source>
</evidence>
<dbReference type="InterPro" id="IPR003644">
    <property type="entry name" value="Calx_beta"/>
</dbReference>
<dbReference type="SMART" id="SM00736">
    <property type="entry name" value="CADG"/>
    <property type="match status" value="1"/>
</dbReference>
<dbReference type="SMART" id="SM00034">
    <property type="entry name" value="CLECT"/>
    <property type="match status" value="1"/>
</dbReference>
<dbReference type="Pfam" id="PF22633">
    <property type="entry name" value="F5_F8_type_C_2"/>
    <property type="match status" value="1"/>
</dbReference>
<dbReference type="Pfam" id="PF05345">
    <property type="entry name" value="He_PIG"/>
    <property type="match status" value="1"/>
</dbReference>
<dbReference type="GO" id="GO:0016020">
    <property type="term" value="C:membrane"/>
    <property type="evidence" value="ECO:0007669"/>
    <property type="project" value="InterPro"/>
</dbReference>
<dbReference type="PROSITE" id="PS50041">
    <property type="entry name" value="C_TYPE_LECTIN_2"/>
    <property type="match status" value="1"/>
</dbReference>
<keyword evidence="1" id="KW-0245">EGF-like domain</keyword>
<accession>A0A966L5K6</accession>
<dbReference type="InterPro" id="IPR000601">
    <property type="entry name" value="PKD_dom"/>
</dbReference>
<dbReference type="Gene3D" id="3.10.100.10">
    <property type="entry name" value="Mannose-Binding Protein A, subunit A"/>
    <property type="match status" value="1"/>
</dbReference>
<evidence type="ECO:0000259" key="8">
    <source>
        <dbReference type="PROSITE" id="PS50041"/>
    </source>
</evidence>
<dbReference type="SUPFAM" id="SSF49785">
    <property type="entry name" value="Galactose-binding domain-like"/>
    <property type="match status" value="1"/>
</dbReference>
<evidence type="ECO:0000256" key="4">
    <source>
        <dbReference type="ARBA" id="ARBA00022837"/>
    </source>
</evidence>